<evidence type="ECO:0000313" key="3">
    <source>
        <dbReference type="Proteomes" id="UP000659630"/>
    </source>
</evidence>
<sequence length="151" mass="17077">MASVYEKILELCQQKGVSPGKMCNDLGYSRNTMTALKNGRSTTIKLDKAQRIAAYFGVSVDYLLGNDTKKEPAADSDGLTARDRRDIARDLEKIMRDLEEQDTLMFDGDPASPEARESIRNALAMGLEYAKKLNKEKYTPKKYRKSKDQEE</sequence>
<dbReference type="Proteomes" id="UP000659630">
    <property type="component" value="Unassembled WGS sequence"/>
</dbReference>
<dbReference type="SUPFAM" id="SSF47413">
    <property type="entry name" value="lambda repressor-like DNA-binding domains"/>
    <property type="match status" value="1"/>
</dbReference>
<keyword evidence="3" id="KW-1185">Reference proteome</keyword>
<dbReference type="AlphaFoldDB" id="A0A923I8I4"/>
<proteinExistence type="predicted"/>
<evidence type="ECO:0000313" key="2">
    <source>
        <dbReference type="EMBL" id="MBC5580902.1"/>
    </source>
</evidence>
<dbReference type="Pfam" id="PF13443">
    <property type="entry name" value="HTH_26"/>
    <property type="match status" value="1"/>
</dbReference>
<accession>A0A923I8I4</accession>
<dbReference type="SMART" id="SM00530">
    <property type="entry name" value="HTH_XRE"/>
    <property type="match status" value="1"/>
</dbReference>
<feature type="domain" description="HTH cro/C1-type" evidence="1">
    <location>
        <begin position="8"/>
        <end position="63"/>
    </location>
</feature>
<dbReference type="PROSITE" id="PS50943">
    <property type="entry name" value="HTH_CROC1"/>
    <property type="match status" value="1"/>
</dbReference>
<organism evidence="2 3">
    <name type="scientific">Anaerofilum hominis</name>
    <dbReference type="NCBI Taxonomy" id="2763016"/>
    <lineage>
        <taxon>Bacteria</taxon>
        <taxon>Bacillati</taxon>
        <taxon>Bacillota</taxon>
        <taxon>Clostridia</taxon>
        <taxon>Eubacteriales</taxon>
        <taxon>Oscillospiraceae</taxon>
        <taxon>Anaerofilum</taxon>
    </lineage>
</organism>
<dbReference type="Gene3D" id="1.10.260.40">
    <property type="entry name" value="lambda repressor-like DNA-binding domains"/>
    <property type="match status" value="1"/>
</dbReference>
<dbReference type="CDD" id="cd00093">
    <property type="entry name" value="HTH_XRE"/>
    <property type="match status" value="1"/>
</dbReference>
<evidence type="ECO:0000259" key="1">
    <source>
        <dbReference type="PROSITE" id="PS50943"/>
    </source>
</evidence>
<dbReference type="RefSeq" id="WP_186887280.1">
    <property type="nucleotide sequence ID" value="NZ_JACONZ010000002.1"/>
</dbReference>
<dbReference type="EMBL" id="JACONZ010000002">
    <property type="protein sequence ID" value="MBC5580902.1"/>
    <property type="molecule type" value="Genomic_DNA"/>
</dbReference>
<name>A0A923I8I4_9FIRM</name>
<reference evidence="2" key="1">
    <citation type="submission" date="2020-08" db="EMBL/GenBank/DDBJ databases">
        <title>Genome public.</title>
        <authorList>
            <person name="Liu C."/>
            <person name="Sun Q."/>
        </authorList>
    </citation>
    <scope>NUCLEOTIDE SEQUENCE</scope>
    <source>
        <strain evidence="2">BX8</strain>
    </source>
</reference>
<comment type="caution">
    <text evidence="2">The sequence shown here is derived from an EMBL/GenBank/DDBJ whole genome shotgun (WGS) entry which is preliminary data.</text>
</comment>
<dbReference type="InterPro" id="IPR001387">
    <property type="entry name" value="Cro/C1-type_HTH"/>
</dbReference>
<protein>
    <submittedName>
        <fullName evidence="2">Helix-turn-helix transcriptional regulator</fullName>
    </submittedName>
</protein>
<dbReference type="InterPro" id="IPR010982">
    <property type="entry name" value="Lambda_DNA-bd_dom_sf"/>
</dbReference>
<gene>
    <name evidence="2" type="ORF">H8S23_05240</name>
</gene>
<dbReference type="GO" id="GO:0003677">
    <property type="term" value="F:DNA binding"/>
    <property type="evidence" value="ECO:0007669"/>
    <property type="project" value="InterPro"/>
</dbReference>